<dbReference type="AlphaFoldDB" id="A0A068VG85"/>
<accession>A0A068VG85</accession>
<name>A0A068VG85_COFCA</name>
<proteinExistence type="predicted"/>
<reference evidence="2" key="1">
    <citation type="journal article" date="2014" name="Science">
        <title>The coffee genome provides insight into the convergent evolution of caffeine biosynthesis.</title>
        <authorList>
            <person name="Denoeud F."/>
            <person name="Carretero-Paulet L."/>
            <person name="Dereeper A."/>
            <person name="Droc G."/>
            <person name="Guyot R."/>
            <person name="Pietrella M."/>
            <person name="Zheng C."/>
            <person name="Alberti A."/>
            <person name="Anthony F."/>
            <person name="Aprea G."/>
            <person name="Aury J.M."/>
            <person name="Bento P."/>
            <person name="Bernard M."/>
            <person name="Bocs S."/>
            <person name="Campa C."/>
            <person name="Cenci A."/>
            <person name="Combes M.C."/>
            <person name="Crouzillat D."/>
            <person name="Da Silva C."/>
            <person name="Daddiego L."/>
            <person name="De Bellis F."/>
            <person name="Dussert S."/>
            <person name="Garsmeur O."/>
            <person name="Gayraud T."/>
            <person name="Guignon V."/>
            <person name="Jahn K."/>
            <person name="Jamilloux V."/>
            <person name="Joet T."/>
            <person name="Labadie K."/>
            <person name="Lan T."/>
            <person name="Leclercq J."/>
            <person name="Lepelley M."/>
            <person name="Leroy T."/>
            <person name="Li L.T."/>
            <person name="Librado P."/>
            <person name="Lopez L."/>
            <person name="Munoz A."/>
            <person name="Noel B."/>
            <person name="Pallavicini A."/>
            <person name="Perrotta G."/>
            <person name="Poncet V."/>
            <person name="Pot D."/>
            <person name="Priyono X."/>
            <person name="Rigoreau M."/>
            <person name="Rouard M."/>
            <person name="Rozas J."/>
            <person name="Tranchant-Dubreuil C."/>
            <person name="VanBuren R."/>
            <person name="Zhang Q."/>
            <person name="Andrade A.C."/>
            <person name="Argout X."/>
            <person name="Bertrand B."/>
            <person name="de Kochko A."/>
            <person name="Graziosi G."/>
            <person name="Henry R.J."/>
            <person name="Jayarama X."/>
            <person name="Ming R."/>
            <person name="Nagai C."/>
            <person name="Rounsley S."/>
            <person name="Sankoff D."/>
            <person name="Giuliano G."/>
            <person name="Albert V.A."/>
            <person name="Wincker P."/>
            <person name="Lashermes P."/>
        </authorList>
    </citation>
    <scope>NUCLEOTIDE SEQUENCE [LARGE SCALE GENOMIC DNA]</scope>
    <source>
        <strain evidence="2">cv. DH200-94</strain>
    </source>
</reference>
<sequence length="17" mass="1930">MKKKGVDEFPLCVHLVS</sequence>
<evidence type="ECO:0000313" key="2">
    <source>
        <dbReference type="Proteomes" id="UP000295252"/>
    </source>
</evidence>
<protein>
    <submittedName>
        <fullName evidence="1">DH200=94 genomic scaffold, scaffold_620</fullName>
    </submittedName>
</protein>
<dbReference type="EMBL" id="HG739704">
    <property type="protein sequence ID" value="CDP19701.1"/>
    <property type="molecule type" value="Genomic_DNA"/>
</dbReference>
<evidence type="ECO:0000313" key="1">
    <source>
        <dbReference type="EMBL" id="CDP19701.1"/>
    </source>
</evidence>
<keyword evidence="2" id="KW-1185">Reference proteome</keyword>
<gene>
    <name evidence="1" type="ORF">GSCOC_T00013359001</name>
</gene>
<dbReference type="InParanoid" id="A0A068VG85"/>
<dbReference type="Proteomes" id="UP000295252">
    <property type="component" value="Unassembled WGS sequence"/>
</dbReference>
<organism evidence="1 2">
    <name type="scientific">Coffea canephora</name>
    <name type="common">Robusta coffee</name>
    <dbReference type="NCBI Taxonomy" id="49390"/>
    <lineage>
        <taxon>Eukaryota</taxon>
        <taxon>Viridiplantae</taxon>
        <taxon>Streptophyta</taxon>
        <taxon>Embryophyta</taxon>
        <taxon>Tracheophyta</taxon>
        <taxon>Spermatophyta</taxon>
        <taxon>Magnoliopsida</taxon>
        <taxon>eudicotyledons</taxon>
        <taxon>Gunneridae</taxon>
        <taxon>Pentapetalae</taxon>
        <taxon>asterids</taxon>
        <taxon>lamiids</taxon>
        <taxon>Gentianales</taxon>
        <taxon>Rubiaceae</taxon>
        <taxon>Ixoroideae</taxon>
        <taxon>Gardenieae complex</taxon>
        <taxon>Bertiereae - Coffeeae clade</taxon>
        <taxon>Coffeeae</taxon>
        <taxon>Coffea</taxon>
    </lineage>
</organism>